<proteinExistence type="inferred from homology"/>
<dbReference type="InterPro" id="IPR051673">
    <property type="entry name" value="SSDNA_exonuclease_RecJ"/>
</dbReference>
<dbReference type="Proteomes" id="UP000184334">
    <property type="component" value="Unassembled WGS sequence"/>
</dbReference>
<evidence type="ECO:0000259" key="6">
    <source>
        <dbReference type="Pfam" id="PF01368"/>
    </source>
</evidence>
<dbReference type="Pfam" id="PF02272">
    <property type="entry name" value="DHHA1"/>
    <property type="match status" value="1"/>
</dbReference>
<dbReference type="EMBL" id="FQUI01000055">
    <property type="protein sequence ID" value="SHF26759.1"/>
    <property type="molecule type" value="Genomic_DNA"/>
</dbReference>
<keyword evidence="4" id="KW-0378">Hydrolase</keyword>
<reference evidence="9" key="1">
    <citation type="submission" date="2016-11" db="EMBL/GenBank/DDBJ databases">
        <authorList>
            <person name="Varghese N."/>
            <person name="Submissions S."/>
        </authorList>
    </citation>
    <scope>NUCLEOTIDE SEQUENCE [LARGE SCALE GENOMIC DNA]</scope>
    <source>
        <strain evidence="9">DSM 16785</strain>
    </source>
</reference>
<dbReference type="STRING" id="1122195.SAMN02745164_02132"/>
<dbReference type="InterPro" id="IPR003156">
    <property type="entry name" value="DHHA1_dom"/>
</dbReference>
<dbReference type="PANTHER" id="PTHR30255:SF2">
    <property type="entry name" value="SINGLE-STRANDED-DNA-SPECIFIC EXONUCLEASE RECJ"/>
    <property type="match status" value="1"/>
</dbReference>
<comment type="similarity">
    <text evidence="1">Belongs to the RecJ family.</text>
</comment>
<evidence type="ECO:0000313" key="10">
    <source>
        <dbReference type="Proteomes" id="UP000184334"/>
    </source>
</evidence>
<keyword evidence="5 9" id="KW-0269">Exonuclease</keyword>
<name>A0A1M5A927_MARH1</name>
<dbReference type="AlphaFoldDB" id="A0A1M5A927"/>
<dbReference type="Pfam" id="PF01368">
    <property type="entry name" value="DHH"/>
    <property type="match status" value="1"/>
</dbReference>
<dbReference type="InterPro" id="IPR041122">
    <property type="entry name" value="RecJ_OB"/>
</dbReference>
<dbReference type="GO" id="GO:0006281">
    <property type="term" value="P:DNA repair"/>
    <property type="evidence" value="ECO:0007669"/>
    <property type="project" value="InterPro"/>
</dbReference>
<evidence type="ECO:0000259" key="7">
    <source>
        <dbReference type="Pfam" id="PF02272"/>
    </source>
</evidence>
<feature type="domain" description="RecJ OB" evidence="8">
    <location>
        <begin position="469"/>
        <end position="578"/>
    </location>
</feature>
<dbReference type="PANTHER" id="PTHR30255">
    <property type="entry name" value="SINGLE-STRANDED-DNA-SPECIFIC EXONUCLEASE RECJ"/>
    <property type="match status" value="1"/>
</dbReference>
<dbReference type="InterPro" id="IPR001667">
    <property type="entry name" value="DDH_dom"/>
</dbReference>
<gene>
    <name evidence="9" type="ORF">SAMN02745164_02132</name>
</gene>
<evidence type="ECO:0000256" key="4">
    <source>
        <dbReference type="ARBA" id="ARBA00022801"/>
    </source>
</evidence>
<dbReference type="OrthoDB" id="9809852at2"/>
<evidence type="ECO:0000259" key="8">
    <source>
        <dbReference type="Pfam" id="PF17768"/>
    </source>
</evidence>
<dbReference type="NCBIfam" id="TIGR00644">
    <property type="entry name" value="recJ"/>
    <property type="match status" value="1"/>
</dbReference>
<evidence type="ECO:0000313" key="9">
    <source>
        <dbReference type="EMBL" id="SHF26759.1"/>
    </source>
</evidence>
<keyword evidence="10" id="KW-1185">Reference proteome</keyword>
<evidence type="ECO:0000256" key="5">
    <source>
        <dbReference type="ARBA" id="ARBA00022839"/>
    </source>
</evidence>
<dbReference type="GO" id="GO:0003676">
    <property type="term" value="F:nucleic acid binding"/>
    <property type="evidence" value="ECO:0007669"/>
    <property type="project" value="InterPro"/>
</dbReference>
<feature type="domain" description="DHHA1" evidence="7">
    <location>
        <begin position="355"/>
        <end position="456"/>
    </location>
</feature>
<protein>
    <recommendedName>
        <fullName evidence="2">Single-stranded-DNA-specific exonuclease RecJ</fullName>
    </recommendedName>
</protein>
<evidence type="ECO:0000256" key="3">
    <source>
        <dbReference type="ARBA" id="ARBA00022722"/>
    </source>
</evidence>
<dbReference type="GO" id="GO:0006310">
    <property type="term" value="P:DNA recombination"/>
    <property type="evidence" value="ECO:0007669"/>
    <property type="project" value="InterPro"/>
</dbReference>
<dbReference type="InterPro" id="IPR004610">
    <property type="entry name" value="RecJ"/>
</dbReference>
<evidence type="ECO:0000256" key="1">
    <source>
        <dbReference type="ARBA" id="ARBA00005915"/>
    </source>
</evidence>
<feature type="domain" description="DDH" evidence="6">
    <location>
        <begin position="87"/>
        <end position="237"/>
    </location>
</feature>
<keyword evidence="3" id="KW-0540">Nuclease</keyword>
<dbReference type="Pfam" id="PF17768">
    <property type="entry name" value="RecJ_OB"/>
    <property type="match status" value="1"/>
</dbReference>
<dbReference type="SUPFAM" id="SSF64182">
    <property type="entry name" value="DHH phosphoesterases"/>
    <property type="match status" value="1"/>
</dbReference>
<sequence>MKKNWRVFWDSGNPLFSENLKLARKLSSETGLSEFLIKLLIVRGIKTKEEIKEFLYPDESSIIDPFLLKDMDKTVDLLIDIKKKKEKLIVYGDYDADGVTAAAVLYQGFKALGWNVEAYIPNRIDEGYSLNVEAIDELYEKGYMNIITVDCGTTSLNEISHAKEKDMKIIITDHHETQQILPNADAIVNPKRKDDDYPFKGLSGVGVAFKVLLAVHKTLKNTTFNPFSLIDLVALGTIADIVPLRSENRFFVKKGLEKLRNNPNPALKYLMKEIGIVPEDVKSYVVAYKIAPKINAAGRMADAMKAFELLMTEENKHLEKKVKQLLDLNSERQKHERRIYKSALSLMDINPDYHDKKVIVLSGKDWHLGVLGIVASKLSNKFNKPVLLVSTTSNDNTGKGSARSPHGISLIELMESLSQKNENFFKEYGGHELAAGFTIDSENIEYLRDEINKMYKKLYGDKEPESEIEIDMEIENLWNSFFDDITLLEPYGYQNPEPTFLIKNVSLERIKIFGAEEENLAAIAKTEKGMIFEVVGYGILSNKKDGMNGNLKCNLVGNFRIERTFYNNQKVLKFYVKDIEFIGDSLTEKGYSGNLLISLHAKDNVHHLTNYKYKILLGMIEENRNAIFAPLKIKNTLLIEKIKNTISKGENLIIIGASHLLLEYTYKIINQYISSENIYYNKKSKIENTILKNKKIILTTVPAYIQNIQRFNDFSKKLLIDEPIYSFSHPTIANIPEYIQLRKVIRSKNYKINLLGTFYDESIKEFLKLSGYRVANVNANVPPFEVVKEINSNKFKLIKDYLYNSKNLNIIVNDITPYVNLKSYISSTYEYSEDYILYYSHMHTFFEKINIRELNKKGPSRILISEFINDGLSLEQKDRNSIIMLYDVPKTRIELLDLVSSWPHNKKDNIVFVMAYNTDFSTKFMYEFSRKYPSPEMLKKVYEIIKENDNININIISEKYFNNDVELIKTIVNELINTGIVIDTSNGLKTMESFRLDLIHKNVKLKESILDKWILKNSIRFFSNFKSRSLISLLNNQIAEVK</sequence>
<comment type="caution">
    <text evidence="9">The sequence shown here is derived from an EMBL/GenBank/DDBJ whole genome shotgun (WGS) entry which is preliminary data.</text>
</comment>
<dbReference type="InterPro" id="IPR038763">
    <property type="entry name" value="DHH_sf"/>
</dbReference>
<dbReference type="Gene3D" id="3.10.310.30">
    <property type="match status" value="1"/>
</dbReference>
<organism evidence="9 10">
    <name type="scientific">Marinitoga hydrogenitolerans (strain DSM 16785 / JCM 12826 / AT1271)</name>
    <dbReference type="NCBI Taxonomy" id="1122195"/>
    <lineage>
        <taxon>Bacteria</taxon>
        <taxon>Thermotogati</taxon>
        <taxon>Thermotogota</taxon>
        <taxon>Thermotogae</taxon>
        <taxon>Petrotogales</taxon>
        <taxon>Petrotogaceae</taxon>
        <taxon>Marinitoga</taxon>
    </lineage>
</organism>
<dbReference type="GO" id="GO:0008409">
    <property type="term" value="F:5'-3' exonuclease activity"/>
    <property type="evidence" value="ECO:0007669"/>
    <property type="project" value="InterPro"/>
</dbReference>
<accession>A0A1M5A927</accession>
<evidence type="ECO:0000256" key="2">
    <source>
        <dbReference type="ARBA" id="ARBA00019841"/>
    </source>
</evidence>
<dbReference type="Gene3D" id="3.90.1640.30">
    <property type="match status" value="1"/>
</dbReference>
<dbReference type="RefSeq" id="WP_072866011.1">
    <property type="nucleotide sequence ID" value="NZ_FQUI01000055.1"/>
</dbReference>